<dbReference type="Gene3D" id="3.90.79.10">
    <property type="entry name" value="Nucleoside Triphosphate Pyrophosphohydrolase"/>
    <property type="match status" value="1"/>
</dbReference>
<dbReference type="Pfam" id="PF01008">
    <property type="entry name" value="IF-2B"/>
    <property type="match status" value="1"/>
</dbReference>
<keyword evidence="6" id="KW-1185">Reference proteome</keyword>
<dbReference type="InterPro" id="IPR000086">
    <property type="entry name" value="NUDIX_hydrolase_dom"/>
</dbReference>
<dbReference type="Pfam" id="PF00293">
    <property type="entry name" value="NUDIX"/>
    <property type="match status" value="1"/>
</dbReference>
<dbReference type="SUPFAM" id="SSF100950">
    <property type="entry name" value="NagB/RpiA/CoA transferase-like"/>
    <property type="match status" value="1"/>
</dbReference>
<dbReference type="SUPFAM" id="SSF55811">
    <property type="entry name" value="Nudix"/>
    <property type="match status" value="1"/>
</dbReference>
<dbReference type="InterPro" id="IPR000649">
    <property type="entry name" value="IF-2B-related"/>
</dbReference>
<feature type="domain" description="Nudix hydrolase" evidence="4">
    <location>
        <begin position="2"/>
        <end position="140"/>
    </location>
</feature>
<dbReference type="GO" id="GO:0046523">
    <property type="term" value="F:S-methyl-5-thioribose-1-phosphate isomerase activity"/>
    <property type="evidence" value="ECO:0007669"/>
    <property type="project" value="TreeGrafter"/>
</dbReference>
<name>A0A433QDM1_9FUNG</name>
<comment type="caution">
    <text evidence="5">The sequence shown here is derived from an EMBL/GenBank/DDBJ whole genome shotgun (WGS) entry which is preliminary data.</text>
</comment>
<feature type="chain" id="PRO_5019063865" description="Nudix hydrolase domain-containing protein" evidence="3">
    <location>
        <begin position="27"/>
        <end position="515"/>
    </location>
</feature>
<dbReference type="GO" id="GO:0019509">
    <property type="term" value="P:L-methionine salvage from methylthioadenosine"/>
    <property type="evidence" value="ECO:0007669"/>
    <property type="project" value="TreeGrafter"/>
</dbReference>
<evidence type="ECO:0000256" key="3">
    <source>
        <dbReference type="SAM" id="SignalP"/>
    </source>
</evidence>
<gene>
    <name evidence="5" type="ORF">BC938DRAFT_482575</name>
</gene>
<comment type="similarity">
    <text evidence="1 2">Belongs to the eIF-2B alpha/beta/delta subunits family.</text>
</comment>
<dbReference type="InterPro" id="IPR037171">
    <property type="entry name" value="NagB/RpiA_transferase-like"/>
</dbReference>
<feature type="signal peptide" evidence="3">
    <location>
        <begin position="1"/>
        <end position="26"/>
    </location>
</feature>
<keyword evidence="3" id="KW-0732">Signal</keyword>
<dbReference type="InterPro" id="IPR042529">
    <property type="entry name" value="IF_2B-like_C"/>
</dbReference>
<evidence type="ECO:0000256" key="2">
    <source>
        <dbReference type="RuleBase" id="RU003814"/>
    </source>
</evidence>
<dbReference type="Proteomes" id="UP000274822">
    <property type="component" value="Unassembled WGS sequence"/>
</dbReference>
<dbReference type="PANTHER" id="PTHR43475">
    <property type="entry name" value="METHYLTHIORIBOSE-1-PHOSPHATE ISOMERASE"/>
    <property type="match status" value="1"/>
</dbReference>
<proteinExistence type="inferred from homology"/>
<evidence type="ECO:0000313" key="5">
    <source>
        <dbReference type="EMBL" id="RUS27915.1"/>
    </source>
</evidence>
<evidence type="ECO:0000313" key="6">
    <source>
        <dbReference type="Proteomes" id="UP000274822"/>
    </source>
</evidence>
<dbReference type="EMBL" id="RBNJ01007519">
    <property type="protein sequence ID" value="RUS27915.1"/>
    <property type="molecule type" value="Genomic_DNA"/>
</dbReference>
<accession>A0A433QDM1</accession>
<sequence>MPRHRHVTTAFLLHNGLLLLLHRSDAVRTYPHHWAAVSGSMEPDDDGDPLRRALVEIREETSLDAEKVQLIRGARPLIIDAVERYDTMWHVHPFLFRLLGSPDEIVIDWEHDEYRWVPAEEMDGYQTVPNLAEALRRVYLPESVHAGLREIATDRSMGAQRMFVRALEILANCVRGNECRVYAKDARDLFVHWLNIAYHLTMARRSMRASIVCAVVGVLSKLRPLIDDSAVSELDNVVRQKRMDGLEAAAVETIYAASETSQRTEDRINQNLISYLLPAASTSAPASTSASASASVSASTSASEPAPILHLMTLSYSTTILSSLRTLIAHIAATPTPQRPTLHLTILESRPLNEGAKLAYDLSAQIPESALAHTHVQVITDAALATFLPLATHVLLGADRISGADASVVNKMGSLALAALARRVYDRPVIVVSSSDKIAGGEPENEENEAEEVTRVYDSEWWPSSGAVKVRNVYFERVETMLIDWFVMEIGVVDAATVRELWEARREDERIFEML</sequence>
<dbReference type="InterPro" id="IPR015797">
    <property type="entry name" value="NUDIX_hydrolase-like_dom_sf"/>
</dbReference>
<evidence type="ECO:0000256" key="1">
    <source>
        <dbReference type="ARBA" id="ARBA00007251"/>
    </source>
</evidence>
<organism evidence="5 6">
    <name type="scientific">Jimgerdemannia flammicorona</name>
    <dbReference type="NCBI Taxonomy" id="994334"/>
    <lineage>
        <taxon>Eukaryota</taxon>
        <taxon>Fungi</taxon>
        <taxon>Fungi incertae sedis</taxon>
        <taxon>Mucoromycota</taxon>
        <taxon>Mucoromycotina</taxon>
        <taxon>Endogonomycetes</taxon>
        <taxon>Endogonales</taxon>
        <taxon>Endogonaceae</taxon>
        <taxon>Jimgerdemannia</taxon>
    </lineage>
</organism>
<dbReference type="AlphaFoldDB" id="A0A433QDM1"/>
<evidence type="ECO:0000259" key="4">
    <source>
        <dbReference type="PROSITE" id="PS51462"/>
    </source>
</evidence>
<dbReference type="PROSITE" id="PS51462">
    <property type="entry name" value="NUDIX"/>
    <property type="match status" value="1"/>
</dbReference>
<protein>
    <recommendedName>
        <fullName evidence="4">Nudix hydrolase domain-containing protein</fullName>
    </recommendedName>
</protein>
<dbReference type="PANTHER" id="PTHR43475:SF3">
    <property type="entry name" value="TRANSLATION INITIATION FACTOR EIF-2B SUBUNIT FAMILY PROTEIN (AFU_ORTHOLOGUE AFUA_2G14290)"/>
    <property type="match status" value="1"/>
</dbReference>
<dbReference type="Gene3D" id="3.40.50.10470">
    <property type="entry name" value="Translation initiation factor eif-2b, domain 2"/>
    <property type="match status" value="1"/>
</dbReference>
<reference evidence="5 6" key="1">
    <citation type="journal article" date="2018" name="New Phytol.">
        <title>Phylogenomics of Endogonaceae and evolution of mycorrhizas within Mucoromycota.</title>
        <authorList>
            <person name="Chang Y."/>
            <person name="Desiro A."/>
            <person name="Na H."/>
            <person name="Sandor L."/>
            <person name="Lipzen A."/>
            <person name="Clum A."/>
            <person name="Barry K."/>
            <person name="Grigoriev I.V."/>
            <person name="Martin F.M."/>
            <person name="Stajich J.E."/>
            <person name="Smith M.E."/>
            <person name="Bonito G."/>
            <person name="Spatafora J.W."/>
        </authorList>
    </citation>
    <scope>NUCLEOTIDE SEQUENCE [LARGE SCALE GENOMIC DNA]</scope>
    <source>
        <strain evidence="5 6">AD002</strain>
    </source>
</reference>